<dbReference type="NCBIfam" id="TIGR04057">
    <property type="entry name" value="SusC_RagA_signa"/>
    <property type="match status" value="1"/>
</dbReference>
<dbReference type="InterPro" id="IPR037066">
    <property type="entry name" value="Plug_dom_sf"/>
</dbReference>
<dbReference type="Pfam" id="PF07660">
    <property type="entry name" value="STN"/>
    <property type="match status" value="1"/>
</dbReference>
<protein>
    <submittedName>
        <fullName evidence="6">SusC/RagA family protein</fullName>
    </submittedName>
</protein>
<sequence length="1093" mass="122081">MLLFVSFLHTTANAQQKISLTIKDAPLEQVFTLLRQQTNYNFLYDADDLNNANKVSLSVQGASLSEILNKCFQDQPLTYIINDKNTVVIKRKPLSSTQKTQPRTVGGKVTNEKNQPIAGVTVSVKNARTSVVTNKNGAYQIVLPGQTATLVYSMVGYMQEERKVDTANVINVMLNVSVGELDQVVVVGFGTQRRASVVGAITTIDPKELKIGTSRSMSNNLAGQLAGVIGIQRSGEPGYDNSNFWIRGISTFGGNRNPLVLVDGVERSLDNMDPEEIESFSILKDAAASAVYGVRGANGVILINTKRGKVSKPNVSLKYEQGFTQPIQLPDFVDAATYLEIMNNIRKERGENGLYTQERIDNTRNRVDPDLYPDVNWLDAILKDKAANSRANMTVSGGSNILRYSLVSSYYGEQGLIERDPNQAWDSSSKLQRFNVRSNVDINITPSTLFRLNIGGYMQDRQRAPQSVDDLFQQAFTIPPFVHPTVYSSGEIPRTPERTNPWALATQRGYERFSASKLESLFSLEQDLGFVIPGLKARGLFSFDRYSNTSVTRSKDPDYYNPATGRDQDGNLKLVIDRYGQQFLGYSTGSDWGDKSTYVEGTLFYNKAIGNHNIESMFLYNMRNYDNGSILPFRNQGIAGRFSYNYNNRYIAEFNFGYNGSENFARGKRFGFFPSVALGWYLSEEPFMERFRGTFSKIKFRGSYGLVGNDNLDGRRFAYITTIGETGGYRWGINNDFSRTGRREGDLGNPNLTWETVAKSNVGIELGLWNTIELQMDFFKELRSDIFMQRRSIPGSSGFVSIPWANYGKVENRGIDMSVNVNKQLSKNFFLSVRGTLTYAANRILEQDEPSAIIGTSRSSTGKPIGQLFGLVADGLFTEGDFANVGGGQLAPHVPKHTFGPVRPGDIKYKDLNGDGLINTLDRRAIGGTEDPQLIYGAGANLRYKAFEFGFFFQAIGKTDRVIGGANFIPGSGNGSLGNIYANVQDRWTVDNPRQDVFYPRLSDYQSANNNEASTWWLRDMSLIRLRNIEVGYNLPQNLMNRVGVRNLRLFLRGNNLLTISEFKLWDPELGVNNGLRYPVMKSVSFGVEINFK</sequence>
<keyword evidence="1 4" id="KW-0813">Transport</keyword>
<dbReference type="Proteomes" id="UP000094313">
    <property type="component" value="Chromosome"/>
</dbReference>
<organism evidence="6 7">
    <name type="scientific">Pedobacter steynii</name>
    <dbReference type="NCBI Taxonomy" id="430522"/>
    <lineage>
        <taxon>Bacteria</taxon>
        <taxon>Pseudomonadati</taxon>
        <taxon>Bacteroidota</taxon>
        <taxon>Sphingobacteriia</taxon>
        <taxon>Sphingobacteriales</taxon>
        <taxon>Sphingobacteriaceae</taxon>
        <taxon>Pedobacter</taxon>
    </lineage>
</organism>
<dbReference type="SUPFAM" id="SSF49464">
    <property type="entry name" value="Carboxypeptidase regulatory domain-like"/>
    <property type="match status" value="1"/>
</dbReference>
<evidence type="ECO:0000256" key="4">
    <source>
        <dbReference type="PROSITE-ProRule" id="PRU01360"/>
    </source>
</evidence>
<reference evidence="6 7" key="1">
    <citation type="submission" date="2016-08" db="EMBL/GenBank/DDBJ databases">
        <authorList>
            <person name="Seilhamer J.J."/>
        </authorList>
    </citation>
    <scope>NUCLEOTIDE SEQUENCE [LARGE SCALE GENOMIC DNA]</scope>
    <source>
        <strain evidence="6 7">DX4</strain>
    </source>
</reference>
<dbReference type="InterPro" id="IPR008969">
    <property type="entry name" value="CarboxyPept-like_regulatory"/>
</dbReference>
<dbReference type="Gene3D" id="2.60.40.1120">
    <property type="entry name" value="Carboxypeptidase-like, regulatory domain"/>
    <property type="match status" value="1"/>
</dbReference>
<dbReference type="SMART" id="SM00965">
    <property type="entry name" value="STN"/>
    <property type="match status" value="1"/>
</dbReference>
<evidence type="ECO:0000256" key="3">
    <source>
        <dbReference type="ARBA" id="ARBA00023237"/>
    </source>
</evidence>
<evidence type="ECO:0000256" key="1">
    <source>
        <dbReference type="ARBA" id="ARBA00022448"/>
    </source>
</evidence>
<accession>A0A1D7QQF5</accession>
<keyword evidence="4" id="KW-0812">Transmembrane</keyword>
<keyword evidence="7" id="KW-1185">Reference proteome</keyword>
<dbReference type="Pfam" id="PF13715">
    <property type="entry name" value="CarbopepD_reg_2"/>
    <property type="match status" value="1"/>
</dbReference>
<evidence type="ECO:0000313" key="6">
    <source>
        <dbReference type="EMBL" id="AOM80855.1"/>
    </source>
</evidence>
<dbReference type="Pfam" id="PF07715">
    <property type="entry name" value="Plug"/>
    <property type="match status" value="1"/>
</dbReference>
<dbReference type="InterPro" id="IPR023997">
    <property type="entry name" value="TonB-dep_OMP_SusC/RagA_CS"/>
</dbReference>
<dbReference type="KEGG" id="psty:BFS30_18005"/>
<dbReference type="GO" id="GO:0009279">
    <property type="term" value="C:cell outer membrane"/>
    <property type="evidence" value="ECO:0007669"/>
    <property type="project" value="UniProtKB-SubCell"/>
</dbReference>
<comment type="similarity">
    <text evidence="4">Belongs to the TonB-dependent receptor family.</text>
</comment>
<dbReference type="InterPro" id="IPR039426">
    <property type="entry name" value="TonB-dep_rcpt-like"/>
</dbReference>
<name>A0A1D7QQF5_9SPHI</name>
<evidence type="ECO:0000313" key="7">
    <source>
        <dbReference type="Proteomes" id="UP000094313"/>
    </source>
</evidence>
<dbReference type="FunFam" id="2.170.130.10:FF:000003">
    <property type="entry name" value="SusC/RagA family TonB-linked outer membrane protein"/>
    <property type="match status" value="1"/>
</dbReference>
<dbReference type="Gene3D" id="3.55.50.30">
    <property type="match status" value="1"/>
</dbReference>
<dbReference type="InterPro" id="IPR012910">
    <property type="entry name" value="Plug_dom"/>
</dbReference>
<proteinExistence type="inferred from homology"/>
<dbReference type="AlphaFoldDB" id="A0A1D7QQF5"/>
<feature type="domain" description="Secretin/TonB short N-terminal" evidence="5">
    <location>
        <begin position="40"/>
        <end position="92"/>
    </location>
</feature>
<dbReference type="PROSITE" id="PS52016">
    <property type="entry name" value="TONB_DEPENDENT_REC_3"/>
    <property type="match status" value="1"/>
</dbReference>
<dbReference type="SUPFAM" id="SSF56935">
    <property type="entry name" value="Porins"/>
    <property type="match status" value="1"/>
</dbReference>
<dbReference type="NCBIfam" id="TIGR04056">
    <property type="entry name" value="OMP_RagA_SusC"/>
    <property type="match status" value="1"/>
</dbReference>
<comment type="subcellular location">
    <subcellularLocation>
        <location evidence="4">Cell outer membrane</location>
        <topology evidence="4">Multi-pass membrane protein</topology>
    </subcellularLocation>
</comment>
<dbReference type="EMBL" id="CP017141">
    <property type="protein sequence ID" value="AOM80855.1"/>
    <property type="molecule type" value="Genomic_DNA"/>
</dbReference>
<dbReference type="Gene3D" id="2.170.130.10">
    <property type="entry name" value="TonB-dependent receptor, plug domain"/>
    <property type="match status" value="1"/>
</dbReference>
<dbReference type="InterPro" id="IPR023996">
    <property type="entry name" value="TonB-dep_OMP_SusC/RagA"/>
</dbReference>
<dbReference type="InterPro" id="IPR011662">
    <property type="entry name" value="Secretin/TonB_short_N"/>
</dbReference>
<keyword evidence="4" id="KW-1134">Transmembrane beta strand</keyword>
<keyword evidence="2 4" id="KW-0472">Membrane</keyword>
<evidence type="ECO:0000259" key="5">
    <source>
        <dbReference type="SMART" id="SM00965"/>
    </source>
</evidence>
<keyword evidence="3 4" id="KW-0998">Cell outer membrane</keyword>
<evidence type="ECO:0000256" key="2">
    <source>
        <dbReference type="ARBA" id="ARBA00023136"/>
    </source>
</evidence>
<gene>
    <name evidence="6" type="ORF">BFS30_18005</name>
</gene>